<sequence length="611" mass="64816">MIGPEGAARLAVALRPRTDCRWKCHGLEVLNLAGNEIGPEGAEALAAALTVNEEQGERVGEGDSEGRGVCAGALKCCSLPALNLDLSENGIGPIGARVFAEALTPDERGATSSRLAALNFLKNSIKQEGTNAMLLALKTSTTLTSVCGLPPRVAAVDLTGEFLTQEDVHLLASELALRPTLRAVNLLRIRRDNKGDCRRGVLHSAALDRSSLDGTPTTSRKRRDRLCGGMFVGERDLQNQVGMEGALLLTGIAKRRSPCMRLCGDLADSAVLNLSYERLEPYDLVLLAHDLLLTASVRSLNLACNFLCGAESERKTLREWAGLEALLSALHSNRTLDSLDLSTNCIGGRDTSNWSAAQTEEGLPGLAEGFVAVARLLGINQGLTWLDLSDNAMGADGAAALAIGLARNRALTTLVLDLNELGRRRCAAADGKDPSHGLQALSDALKLNGTLTALSMCENHIGPVGMAALCPGLALSRSLRVANLLQNDVEDRGRSALQEVLVESGTLCSVAGVPPGATEVDLSQRGLRGEDAKLLAMELRVNESLTSMNLAGNHLCEVRFRHNYDNYDGSGVAALADAVKLNTTLTALDISNNHVKDVDSFHFPGHLKLQV</sequence>
<reference evidence="2 3" key="1">
    <citation type="journal article" date="2015" name="Genome Biol. Evol.">
        <title>Comparative Genomics of a Bacterivorous Green Alga Reveals Evolutionary Causalities and Consequences of Phago-Mixotrophic Mode of Nutrition.</title>
        <authorList>
            <person name="Burns J.A."/>
            <person name="Paasch A."/>
            <person name="Narechania A."/>
            <person name="Kim E."/>
        </authorList>
    </citation>
    <scope>NUCLEOTIDE SEQUENCE [LARGE SCALE GENOMIC DNA]</scope>
    <source>
        <strain evidence="2 3">PLY_AMNH</strain>
    </source>
</reference>
<dbReference type="Gene3D" id="3.80.10.10">
    <property type="entry name" value="Ribonuclease Inhibitor"/>
    <property type="match status" value="5"/>
</dbReference>
<comment type="subcellular location">
    <subcellularLocation>
        <location evidence="1">Cytoplasm</location>
        <location evidence="1">Cytoskeleton</location>
        <location evidence="1">Cilium axoneme</location>
    </subcellularLocation>
</comment>
<dbReference type="EMBL" id="LGRX02005886">
    <property type="protein sequence ID" value="KAK3277808.1"/>
    <property type="molecule type" value="Genomic_DNA"/>
</dbReference>
<dbReference type="AlphaFoldDB" id="A0AAE0GH33"/>
<name>A0AAE0GH33_9CHLO</name>
<keyword evidence="3" id="KW-1185">Reference proteome</keyword>
<proteinExistence type="predicted"/>
<dbReference type="GO" id="GO:0005930">
    <property type="term" value="C:axoneme"/>
    <property type="evidence" value="ECO:0007669"/>
    <property type="project" value="UniProtKB-SubCell"/>
</dbReference>
<accession>A0AAE0GH33</accession>
<dbReference type="PANTHER" id="PTHR24114">
    <property type="entry name" value="LEUCINE RICH REPEAT FAMILY PROTEIN"/>
    <property type="match status" value="1"/>
</dbReference>
<dbReference type="InterPro" id="IPR052394">
    <property type="entry name" value="LRR-containing"/>
</dbReference>
<dbReference type="PANTHER" id="PTHR24114:SF2">
    <property type="entry name" value="F-BOX DOMAIN-CONTAINING PROTEIN-RELATED"/>
    <property type="match status" value="1"/>
</dbReference>
<dbReference type="InterPro" id="IPR001611">
    <property type="entry name" value="Leu-rich_rpt"/>
</dbReference>
<comment type="caution">
    <text evidence="2">The sequence shown here is derived from an EMBL/GenBank/DDBJ whole genome shotgun (WGS) entry which is preliminary data.</text>
</comment>
<dbReference type="InterPro" id="IPR032675">
    <property type="entry name" value="LRR_dom_sf"/>
</dbReference>
<evidence type="ECO:0000313" key="2">
    <source>
        <dbReference type="EMBL" id="KAK3277808.1"/>
    </source>
</evidence>
<organism evidence="2 3">
    <name type="scientific">Cymbomonas tetramitiformis</name>
    <dbReference type="NCBI Taxonomy" id="36881"/>
    <lineage>
        <taxon>Eukaryota</taxon>
        <taxon>Viridiplantae</taxon>
        <taxon>Chlorophyta</taxon>
        <taxon>Pyramimonadophyceae</taxon>
        <taxon>Pyramimonadales</taxon>
        <taxon>Pyramimonadaceae</taxon>
        <taxon>Cymbomonas</taxon>
    </lineage>
</organism>
<gene>
    <name evidence="2" type="ORF">CYMTET_14210</name>
</gene>
<dbReference type="SMART" id="SM00368">
    <property type="entry name" value="LRR_RI"/>
    <property type="match status" value="8"/>
</dbReference>
<evidence type="ECO:0000256" key="1">
    <source>
        <dbReference type="ARBA" id="ARBA00004430"/>
    </source>
</evidence>
<dbReference type="Pfam" id="PF13516">
    <property type="entry name" value="LRR_6"/>
    <property type="match status" value="6"/>
</dbReference>
<dbReference type="SUPFAM" id="SSF52047">
    <property type="entry name" value="RNI-like"/>
    <property type="match status" value="2"/>
</dbReference>
<evidence type="ECO:0000313" key="3">
    <source>
        <dbReference type="Proteomes" id="UP001190700"/>
    </source>
</evidence>
<dbReference type="Proteomes" id="UP001190700">
    <property type="component" value="Unassembled WGS sequence"/>
</dbReference>
<protein>
    <submittedName>
        <fullName evidence="2">Uncharacterized protein</fullName>
    </submittedName>
</protein>